<keyword evidence="7 12" id="KW-0418">Kinase</keyword>
<dbReference type="GeneID" id="51109831"/>
<evidence type="ECO:0000256" key="6">
    <source>
        <dbReference type="ARBA" id="ARBA00022692"/>
    </source>
</evidence>
<gene>
    <name evidence="12" type="ORF">ATF69_0758</name>
</gene>
<dbReference type="PANTHER" id="PTHR45436:SF1">
    <property type="entry name" value="SENSOR PROTEIN QSEC"/>
    <property type="match status" value="1"/>
</dbReference>
<feature type="domain" description="Histidine kinase" evidence="11">
    <location>
        <begin position="256"/>
        <end position="465"/>
    </location>
</feature>
<dbReference type="Pfam" id="PF02518">
    <property type="entry name" value="HATPase_c"/>
    <property type="match status" value="1"/>
</dbReference>
<proteinExistence type="predicted"/>
<evidence type="ECO:0000256" key="10">
    <source>
        <dbReference type="SAM" id="Phobius"/>
    </source>
</evidence>
<dbReference type="AlphaFoldDB" id="A0A561XS31"/>
<evidence type="ECO:0000313" key="13">
    <source>
        <dbReference type="Proteomes" id="UP000321485"/>
    </source>
</evidence>
<name>A0A561XS31_ACIDE</name>
<dbReference type="RefSeq" id="WP_056744047.1">
    <property type="nucleotide sequence ID" value="NZ_CP171997.1"/>
</dbReference>
<reference evidence="12 13" key="1">
    <citation type="journal article" date="2015" name="Stand. Genomic Sci.">
        <title>Genomic Encyclopedia of Bacterial and Archaeal Type Strains, Phase III: the genomes of soil and plant-associated and newly described type strains.</title>
        <authorList>
            <person name="Whitman W.B."/>
            <person name="Woyke T."/>
            <person name="Klenk H.P."/>
            <person name="Zhou Y."/>
            <person name="Lilburn T.G."/>
            <person name="Beck B.J."/>
            <person name="De Vos P."/>
            <person name="Vandamme P."/>
            <person name="Eisen J.A."/>
            <person name="Garrity G."/>
            <person name="Hugenholtz P."/>
            <person name="Kyrpides N.C."/>
        </authorList>
    </citation>
    <scope>NUCLEOTIDE SEQUENCE [LARGE SCALE GENOMIC DNA]</scope>
    <source>
        <strain evidence="12 13">DSM 64</strain>
    </source>
</reference>
<evidence type="ECO:0000256" key="2">
    <source>
        <dbReference type="ARBA" id="ARBA00004370"/>
    </source>
</evidence>
<dbReference type="PANTHER" id="PTHR45436">
    <property type="entry name" value="SENSOR HISTIDINE KINASE YKOH"/>
    <property type="match status" value="1"/>
</dbReference>
<dbReference type="InterPro" id="IPR050428">
    <property type="entry name" value="TCS_sensor_his_kinase"/>
</dbReference>
<dbReference type="PROSITE" id="PS50109">
    <property type="entry name" value="HIS_KIN"/>
    <property type="match status" value="1"/>
</dbReference>
<comment type="subcellular location">
    <subcellularLocation>
        <location evidence="2">Membrane</location>
    </subcellularLocation>
</comment>
<keyword evidence="8 10" id="KW-1133">Transmembrane helix</keyword>
<evidence type="ECO:0000256" key="5">
    <source>
        <dbReference type="ARBA" id="ARBA00022679"/>
    </source>
</evidence>
<comment type="caution">
    <text evidence="12">The sequence shown here is derived from an EMBL/GenBank/DDBJ whole genome shotgun (WGS) entry which is preliminary data.</text>
</comment>
<protein>
    <recommendedName>
        <fullName evidence="3">histidine kinase</fullName>
        <ecNumber evidence="3">2.7.13.3</ecNumber>
    </recommendedName>
</protein>
<dbReference type="GO" id="GO:0000155">
    <property type="term" value="F:phosphorelay sensor kinase activity"/>
    <property type="evidence" value="ECO:0007669"/>
    <property type="project" value="InterPro"/>
</dbReference>
<dbReference type="GO" id="GO:0005886">
    <property type="term" value="C:plasma membrane"/>
    <property type="evidence" value="ECO:0007669"/>
    <property type="project" value="TreeGrafter"/>
</dbReference>
<evidence type="ECO:0000256" key="8">
    <source>
        <dbReference type="ARBA" id="ARBA00022989"/>
    </source>
</evidence>
<comment type="catalytic activity">
    <reaction evidence="1">
        <text>ATP + protein L-histidine = ADP + protein N-phospho-L-histidine.</text>
        <dbReference type="EC" id="2.7.13.3"/>
    </reaction>
</comment>
<dbReference type="Pfam" id="PF00512">
    <property type="entry name" value="HisKA"/>
    <property type="match status" value="1"/>
</dbReference>
<evidence type="ECO:0000313" key="12">
    <source>
        <dbReference type="EMBL" id="TWG38892.1"/>
    </source>
</evidence>
<accession>A0A561XS31</accession>
<keyword evidence="4" id="KW-0597">Phosphoprotein</keyword>
<dbReference type="Gene3D" id="3.30.565.10">
    <property type="entry name" value="Histidine kinase-like ATPase, C-terminal domain"/>
    <property type="match status" value="1"/>
</dbReference>
<keyword evidence="9 10" id="KW-0472">Membrane</keyword>
<dbReference type="SUPFAM" id="SSF55874">
    <property type="entry name" value="ATPase domain of HSP90 chaperone/DNA topoisomerase II/histidine kinase"/>
    <property type="match status" value="1"/>
</dbReference>
<dbReference type="InterPro" id="IPR013727">
    <property type="entry name" value="2CSK_N"/>
</dbReference>
<dbReference type="SMART" id="SM00387">
    <property type="entry name" value="HATPase_c"/>
    <property type="match status" value="1"/>
</dbReference>
<evidence type="ECO:0000256" key="3">
    <source>
        <dbReference type="ARBA" id="ARBA00012438"/>
    </source>
</evidence>
<feature type="transmembrane region" description="Helical" evidence="10">
    <location>
        <begin position="170"/>
        <end position="189"/>
    </location>
</feature>
<dbReference type="EMBL" id="VJWE01000011">
    <property type="protein sequence ID" value="TWG38892.1"/>
    <property type="molecule type" value="Genomic_DNA"/>
</dbReference>
<dbReference type="Gene3D" id="1.10.287.130">
    <property type="match status" value="1"/>
</dbReference>
<dbReference type="InterPro" id="IPR036890">
    <property type="entry name" value="HATPase_C_sf"/>
</dbReference>
<sequence>MRHVPGVSLQRKLLLWLLLPQLVLWLSGGFLAWRIALQNGEKGIDQTLTQSVRALARQIKPIGDGLLVDFPKAAQDILEQDPADRITYMVSSPPGRFLLGNAQLPPPPAQVDVAVGEAFLYQARVDDKPVRVALLDVDYGTASTRQRLRVQVAQSLTVRERIAQELLERMVFPMGLMGLALSAVVYAGVLRGLQPLKRLEAQIERAGAQPHTGTTPLPPIELTSAPQEVHSLASTINRLLETVARGQQKEKRFLNDAAHQLRTPLAGLIGQTELALHESHEPAVQARLQKVLSAAQRSAHLVHQLLQLARSESNVEMQSIDLAALAREVAREWAARALAQGMDLGYEGVDHLPAQGHPLLLREALNNLIDNALHYAGPGATVTVRVGHEEPGHWALLVVEDDGPGVPAEHLGDLFARFWRGSDKAGGCGLGLSIVEEIALRHGGRTVAEGVVPKGLRVGMRLPAG</sequence>
<evidence type="ECO:0000256" key="1">
    <source>
        <dbReference type="ARBA" id="ARBA00000085"/>
    </source>
</evidence>
<dbReference type="EC" id="2.7.13.3" evidence="3"/>
<evidence type="ECO:0000256" key="4">
    <source>
        <dbReference type="ARBA" id="ARBA00022553"/>
    </source>
</evidence>
<dbReference type="InterPro" id="IPR005467">
    <property type="entry name" value="His_kinase_dom"/>
</dbReference>
<keyword evidence="5" id="KW-0808">Transferase</keyword>
<dbReference type="SMART" id="SM00388">
    <property type="entry name" value="HisKA"/>
    <property type="match status" value="1"/>
</dbReference>
<evidence type="ECO:0000259" key="11">
    <source>
        <dbReference type="PROSITE" id="PS50109"/>
    </source>
</evidence>
<dbReference type="CDD" id="cd00075">
    <property type="entry name" value="HATPase"/>
    <property type="match status" value="1"/>
</dbReference>
<dbReference type="Pfam" id="PF08521">
    <property type="entry name" value="2CSK_N"/>
    <property type="match status" value="1"/>
</dbReference>
<dbReference type="SUPFAM" id="SSF47384">
    <property type="entry name" value="Homodimeric domain of signal transducing histidine kinase"/>
    <property type="match status" value="1"/>
</dbReference>
<dbReference type="InterPro" id="IPR003594">
    <property type="entry name" value="HATPase_dom"/>
</dbReference>
<dbReference type="Proteomes" id="UP000321485">
    <property type="component" value="Unassembled WGS sequence"/>
</dbReference>
<dbReference type="InterPro" id="IPR036097">
    <property type="entry name" value="HisK_dim/P_sf"/>
</dbReference>
<dbReference type="PRINTS" id="PR00344">
    <property type="entry name" value="BCTRLSENSOR"/>
</dbReference>
<evidence type="ECO:0000256" key="9">
    <source>
        <dbReference type="ARBA" id="ARBA00023136"/>
    </source>
</evidence>
<keyword evidence="6 10" id="KW-0812">Transmembrane</keyword>
<evidence type="ECO:0000256" key="7">
    <source>
        <dbReference type="ARBA" id="ARBA00022777"/>
    </source>
</evidence>
<dbReference type="InterPro" id="IPR003661">
    <property type="entry name" value="HisK_dim/P_dom"/>
</dbReference>
<organism evidence="12 13">
    <name type="scientific">Acidovorax delafieldii</name>
    <name type="common">Pseudomonas delafieldii</name>
    <dbReference type="NCBI Taxonomy" id="47920"/>
    <lineage>
        <taxon>Bacteria</taxon>
        <taxon>Pseudomonadati</taxon>
        <taxon>Pseudomonadota</taxon>
        <taxon>Betaproteobacteria</taxon>
        <taxon>Burkholderiales</taxon>
        <taxon>Comamonadaceae</taxon>
        <taxon>Acidovorax</taxon>
    </lineage>
</organism>
<dbReference type="InterPro" id="IPR004358">
    <property type="entry name" value="Sig_transdc_His_kin-like_C"/>
</dbReference>
<dbReference type="CDD" id="cd00082">
    <property type="entry name" value="HisKA"/>
    <property type="match status" value="1"/>
</dbReference>